<organism evidence="1 2">
    <name type="scientific">Riccia fluitans</name>
    <dbReference type="NCBI Taxonomy" id="41844"/>
    <lineage>
        <taxon>Eukaryota</taxon>
        <taxon>Viridiplantae</taxon>
        <taxon>Streptophyta</taxon>
        <taxon>Embryophyta</taxon>
        <taxon>Marchantiophyta</taxon>
        <taxon>Marchantiopsida</taxon>
        <taxon>Marchantiidae</taxon>
        <taxon>Marchantiales</taxon>
        <taxon>Ricciaceae</taxon>
        <taxon>Riccia</taxon>
    </lineage>
</organism>
<reference evidence="1 2" key="1">
    <citation type="submission" date="2024-09" db="EMBL/GenBank/DDBJ databases">
        <title>Chromosome-scale assembly of Riccia fluitans.</title>
        <authorList>
            <person name="Paukszto L."/>
            <person name="Sawicki J."/>
            <person name="Karawczyk K."/>
            <person name="Piernik-Szablinska J."/>
            <person name="Szczecinska M."/>
            <person name="Mazdziarz M."/>
        </authorList>
    </citation>
    <scope>NUCLEOTIDE SEQUENCE [LARGE SCALE GENOMIC DNA]</scope>
    <source>
        <strain evidence="1">Rf_01</strain>
        <tissue evidence="1">Aerial parts of the thallus</tissue>
    </source>
</reference>
<sequence length="325" mass="34274">MTNNAYFSTPQAAMAQVISDIGLSSLFNNSSCPFETLINSPRCFASVFIGDNPTGGVDIRLPNFVVQTGVPAQYDSFVTIQFHLPHPGAPPNHAYAHFHVREASRVYRWTPSSNQGTYLEIRGSRVHIRQGRTQPGCRDHYFIRSPGPSERERKNFRDFVDILSNLLRKCWCVNKDGVLQYTDDKVGGKIIEHLQGAWRLHADYTGLVVKGAVPGAVAVGIGNQVAEQILIQAGKKAGVKVIGSGVGQGVGKLAGGVGAFGGLASDIAIELIPGAKEAVGEGGRVGIGFASSAAVGGMIAGPVGAAVGVIGYGIGEGVSQLFKLF</sequence>
<name>A0ABD1YNT0_9MARC</name>
<dbReference type="EMBL" id="JBHFFA010000004">
    <property type="protein sequence ID" value="KAL2632338.1"/>
    <property type="molecule type" value="Genomic_DNA"/>
</dbReference>
<gene>
    <name evidence="1" type="ORF">R1flu_017024</name>
</gene>
<accession>A0ABD1YNT0</accession>
<evidence type="ECO:0000313" key="1">
    <source>
        <dbReference type="EMBL" id="KAL2632338.1"/>
    </source>
</evidence>
<dbReference type="Proteomes" id="UP001605036">
    <property type="component" value="Unassembled WGS sequence"/>
</dbReference>
<keyword evidence="2" id="KW-1185">Reference proteome</keyword>
<dbReference type="AlphaFoldDB" id="A0ABD1YNT0"/>
<comment type="caution">
    <text evidence="1">The sequence shown here is derived from an EMBL/GenBank/DDBJ whole genome shotgun (WGS) entry which is preliminary data.</text>
</comment>
<protein>
    <submittedName>
        <fullName evidence="1">Uncharacterized protein</fullName>
    </submittedName>
</protein>
<evidence type="ECO:0000313" key="2">
    <source>
        <dbReference type="Proteomes" id="UP001605036"/>
    </source>
</evidence>
<proteinExistence type="predicted"/>